<sequence length="64" mass="6841">MKSCLPLETVTAGTEGVSDAHVSKGKEKIDTADAGTVVATPKRKRAEKEKTEKVVEGKKKKSEV</sequence>
<feature type="compositionally biased region" description="Basic and acidic residues" evidence="1">
    <location>
        <begin position="46"/>
        <end position="64"/>
    </location>
</feature>
<name>A0A392UTB5_9FABA</name>
<gene>
    <name evidence="2" type="ORF">A2U01_0099743</name>
</gene>
<evidence type="ECO:0000256" key="1">
    <source>
        <dbReference type="SAM" id="MobiDB-lite"/>
    </source>
</evidence>
<organism evidence="2 3">
    <name type="scientific">Trifolium medium</name>
    <dbReference type="NCBI Taxonomy" id="97028"/>
    <lineage>
        <taxon>Eukaryota</taxon>
        <taxon>Viridiplantae</taxon>
        <taxon>Streptophyta</taxon>
        <taxon>Embryophyta</taxon>
        <taxon>Tracheophyta</taxon>
        <taxon>Spermatophyta</taxon>
        <taxon>Magnoliopsida</taxon>
        <taxon>eudicotyledons</taxon>
        <taxon>Gunneridae</taxon>
        <taxon>Pentapetalae</taxon>
        <taxon>rosids</taxon>
        <taxon>fabids</taxon>
        <taxon>Fabales</taxon>
        <taxon>Fabaceae</taxon>
        <taxon>Papilionoideae</taxon>
        <taxon>50 kb inversion clade</taxon>
        <taxon>NPAAA clade</taxon>
        <taxon>Hologalegina</taxon>
        <taxon>IRL clade</taxon>
        <taxon>Trifolieae</taxon>
        <taxon>Trifolium</taxon>
    </lineage>
</organism>
<feature type="non-terminal residue" evidence="2">
    <location>
        <position position="64"/>
    </location>
</feature>
<dbReference type="AlphaFoldDB" id="A0A392UTB5"/>
<protein>
    <submittedName>
        <fullName evidence="2">Uncharacterized protein</fullName>
    </submittedName>
</protein>
<evidence type="ECO:0000313" key="3">
    <source>
        <dbReference type="Proteomes" id="UP000265520"/>
    </source>
</evidence>
<proteinExistence type="predicted"/>
<evidence type="ECO:0000313" key="2">
    <source>
        <dbReference type="EMBL" id="MCI78473.1"/>
    </source>
</evidence>
<comment type="caution">
    <text evidence="2">The sequence shown here is derived from an EMBL/GenBank/DDBJ whole genome shotgun (WGS) entry which is preliminary data.</text>
</comment>
<dbReference type="Proteomes" id="UP000265520">
    <property type="component" value="Unassembled WGS sequence"/>
</dbReference>
<accession>A0A392UTB5</accession>
<reference evidence="2 3" key="1">
    <citation type="journal article" date="2018" name="Front. Plant Sci.">
        <title>Red Clover (Trifolium pratense) and Zigzag Clover (T. medium) - A Picture of Genomic Similarities and Differences.</title>
        <authorList>
            <person name="Dluhosova J."/>
            <person name="Istvanek J."/>
            <person name="Nedelnik J."/>
            <person name="Repkova J."/>
        </authorList>
    </citation>
    <scope>NUCLEOTIDE SEQUENCE [LARGE SCALE GENOMIC DNA]</scope>
    <source>
        <strain evidence="3">cv. 10/8</strain>
        <tissue evidence="2">Leaf</tissue>
    </source>
</reference>
<feature type="region of interest" description="Disordered" evidence="1">
    <location>
        <begin position="40"/>
        <end position="64"/>
    </location>
</feature>
<dbReference type="EMBL" id="LXQA010951552">
    <property type="protein sequence ID" value="MCI78473.1"/>
    <property type="molecule type" value="Genomic_DNA"/>
</dbReference>
<keyword evidence="3" id="KW-1185">Reference proteome</keyword>